<evidence type="ECO:0000256" key="2">
    <source>
        <dbReference type="ARBA" id="ARBA00004736"/>
    </source>
</evidence>
<accession>A0A1I5LES7</accession>
<keyword evidence="7" id="KW-0119">Carbohydrate metabolism</keyword>
<dbReference type="SUPFAM" id="SSF51569">
    <property type="entry name" value="Aldolase"/>
    <property type="match status" value="1"/>
</dbReference>
<dbReference type="InterPro" id="IPR013785">
    <property type="entry name" value="Aldolase_TIM"/>
</dbReference>
<keyword evidence="6" id="KW-0456">Lyase</keyword>
<protein>
    <recommendedName>
        <fullName evidence="5">2-dehydro-3-deoxy-phosphogluconate aldolase</fullName>
        <ecNumber evidence="5">4.1.2.14</ecNumber>
    </recommendedName>
</protein>
<dbReference type="GO" id="GO:0008675">
    <property type="term" value="F:2-dehydro-3-deoxy-phosphogluconate aldolase activity"/>
    <property type="evidence" value="ECO:0007669"/>
    <property type="project" value="UniProtKB-EC"/>
</dbReference>
<dbReference type="InterPro" id="IPR031337">
    <property type="entry name" value="KDPG/KHG_AS_1"/>
</dbReference>
<evidence type="ECO:0000313" key="9">
    <source>
        <dbReference type="Proteomes" id="UP000199236"/>
    </source>
</evidence>
<dbReference type="AlphaFoldDB" id="A0A1I5LES7"/>
<evidence type="ECO:0000313" key="8">
    <source>
        <dbReference type="EMBL" id="SFO95346.1"/>
    </source>
</evidence>
<dbReference type="PANTHER" id="PTHR30246:SF1">
    <property type="entry name" value="2-DEHYDRO-3-DEOXY-6-PHOSPHOGALACTONATE ALDOLASE-RELATED"/>
    <property type="match status" value="1"/>
</dbReference>
<dbReference type="EC" id="4.1.2.14" evidence="5"/>
<comment type="pathway">
    <text evidence="2">Carbohydrate acid metabolism; 2-dehydro-3-deoxy-D-gluconate degradation; D-glyceraldehyde 3-phosphate and pyruvate from 2-dehydro-3-deoxy-D-gluconate: step 2/2.</text>
</comment>
<dbReference type="Pfam" id="PF01081">
    <property type="entry name" value="Aldolase"/>
    <property type="match status" value="1"/>
</dbReference>
<dbReference type="OrthoDB" id="9805177at2"/>
<evidence type="ECO:0000256" key="1">
    <source>
        <dbReference type="ARBA" id="ARBA00000654"/>
    </source>
</evidence>
<dbReference type="RefSeq" id="WP_090075267.1">
    <property type="nucleotide sequence ID" value="NZ_FOVR01000016.1"/>
</dbReference>
<reference evidence="8 9" key="1">
    <citation type="submission" date="2016-10" db="EMBL/GenBank/DDBJ databases">
        <authorList>
            <person name="de Groot N.N."/>
        </authorList>
    </citation>
    <scope>NUCLEOTIDE SEQUENCE [LARGE SCALE GENOMIC DNA]</scope>
    <source>
        <strain evidence="8 9">CGMCC 1.9157</strain>
    </source>
</reference>
<evidence type="ECO:0000256" key="7">
    <source>
        <dbReference type="ARBA" id="ARBA00023277"/>
    </source>
</evidence>
<evidence type="ECO:0000256" key="5">
    <source>
        <dbReference type="ARBA" id="ARBA00013063"/>
    </source>
</evidence>
<dbReference type="PANTHER" id="PTHR30246">
    <property type="entry name" value="2-KETO-3-DEOXY-6-PHOSPHOGLUCONATE ALDOLASE"/>
    <property type="match status" value="1"/>
</dbReference>
<comment type="subunit">
    <text evidence="4">Homotrimer.</text>
</comment>
<dbReference type="NCBIfam" id="NF004325">
    <property type="entry name" value="PRK05718.1"/>
    <property type="match status" value="1"/>
</dbReference>
<evidence type="ECO:0000256" key="3">
    <source>
        <dbReference type="ARBA" id="ARBA00006906"/>
    </source>
</evidence>
<evidence type="ECO:0000256" key="4">
    <source>
        <dbReference type="ARBA" id="ARBA00011233"/>
    </source>
</evidence>
<proteinExistence type="inferred from homology"/>
<dbReference type="PROSITE" id="PS00159">
    <property type="entry name" value="ALDOLASE_KDPG_KHG_1"/>
    <property type="match status" value="1"/>
</dbReference>
<dbReference type="NCBIfam" id="TIGR01182">
    <property type="entry name" value="eda"/>
    <property type="match status" value="1"/>
</dbReference>
<name>A0A1I5LES7_9HYPH</name>
<dbReference type="EMBL" id="FOVR01000016">
    <property type="protein sequence ID" value="SFO95346.1"/>
    <property type="molecule type" value="Genomic_DNA"/>
</dbReference>
<dbReference type="InterPro" id="IPR000887">
    <property type="entry name" value="Aldlse_KDPG_KHG"/>
</dbReference>
<gene>
    <name evidence="8" type="ORF">SAMN04488056_11693</name>
</gene>
<keyword evidence="9" id="KW-1185">Reference proteome</keyword>
<sequence>MRDLVSSICKGAKVIPVVVIENVEDAVPLARCLVDNGLPAVEVTLRTPAALDAIKAIVNEVKDCIVGVGSILSEEQLKASIDAGAHFGVSPGTSETLLNALKATDWPFLPGSGTVSEMMTLREAGFQELKMFPASIVGGVGMLKAVSGPVGDISFCPTGGVKPENAEEYLSQKNCFAVGGTWIAPLADVNAKNWDAIAERAKAASKLGQA</sequence>
<comment type="catalytic activity">
    <reaction evidence="1">
        <text>2-dehydro-3-deoxy-6-phospho-D-gluconate = D-glyceraldehyde 3-phosphate + pyruvate</text>
        <dbReference type="Rhea" id="RHEA:17089"/>
        <dbReference type="ChEBI" id="CHEBI:15361"/>
        <dbReference type="ChEBI" id="CHEBI:57569"/>
        <dbReference type="ChEBI" id="CHEBI:59776"/>
        <dbReference type="EC" id="4.1.2.14"/>
    </reaction>
</comment>
<organism evidence="8 9">
    <name type="scientific">Cohaesibacter marisflavi</name>
    <dbReference type="NCBI Taxonomy" id="655353"/>
    <lineage>
        <taxon>Bacteria</taxon>
        <taxon>Pseudomonadati</taxon>
        <taxon>Pseudomonadota</taxon>
        <taxon>Alphaproteobacteria</taxon>
        <taxon>Hyphomicrobiales</taxon>
        <taxon>Cohaesibacteraceae</taxon>
    </lineage>
</organism>
<comment type="similarity">
    <text evidence="3">Belongs to the KHG/KDPG aldolase family.</text>
</comment>
<dbReference type="STRING" id="655353.SAMN04488056_11693"/>
<evidence type="ECO:0000256" key="6">
    <source>
        <dbReference type="ARBA" id="ARBA00023239"/>
    </source>
</evidence>
<dbReference type="Gene3D" id="3.20.20.70">
    <property type="entry name" value="Aldolase class I"/>
    <property type="match status" value="1"/>
</dbReference>
<dbReference type="Proteomes" id="UP000199236">
    <property type="component" value="Unassembled WGS sequence"/>
</dbReference>
<dbReference type="CDD" id="cd00452">
    <property type="entry name" value="KDPG_aldolase"/>
    <property type="match status" value="1"/>
</dbReference>